<dbReference type="SUPFAM" id="SSF53474">
    <property type="entry name" value="alpha/beta-Hydrolases"/>
    <property type="match status" value="1"/>
</dbReference>
<gene>
    <name evidence="3" type="ORF">BST47_25040</name>
</gene>
<reference evidence="3 4" key="1">
    <citation type="submission" date="2017-02" db="EMBL/GenBank/DDBJ databases">
        <title>The new phylogeny of genus Mycobacterium.</title>
        <authorList>
            <person name="Tortoli E."/>
            <person name="Trovato A."/>
            <person name="Cirillo D.M."/>
        </authorList>
    </citation>
    <scope>NUCLEOTIDE SEQUENCE [LARGE SCALE GENOMIC DNA]</scope>
    <source>
        <strain evidence="3 4">DSM 44338</strain>
    </source>
</reference>
<evidence type="ECO:0000259" key="2">
    <source>
        <dbReference type="Pfam" id="PF07859"/>
    </source>
</evidence>
<dbReference type="Pfam" id="PF07859">
    <property type="entry name" value="Abhydrolase_3"/>
    <property type="match status" value="1"/>
</dbReference>
<proteinExistence type="predicted"/>
<dbReference type="InterPro" id="IPR013094">
    <property type="entry name" value="AB_hydrolase_3"/>
</dbReference>
<name>A0A1X0JI12_9MYCO</name>
<dbReference type="EMBL" id="MVIM01000018">
    <property type="protein sequence ID" value="ORB62126.1"/>
    <property type="molecule type" value="Genomic_DNA"/>
</dbReference>
<keyword evidence="4" id="KW-1185">Reference proteome</keyword>
<dbReference type="InterPro" id="IPR029058">
    <property type="entry name" value="AB_hydrolase_fold"/>
</dbReference>
<evidence type="ECO:0000256" key="1">
    <source>
        <dbReference type="ARBA" id="ARBA00022801"/>
    </source>
</evidence>
<dbReference type="InterPro" id="IPR050300">
    <property type="entry name" value="GDXG_lipolytic_enzyme"/>
</dbReference>
<dbReference type="PANTHER" id="PTHR48081:SF8">
    <property type="entry name" value="ALPHA_BETA HYDROLASE FOLD-3 DOMAIN-CONTAINING PROTEIN-RELATED"/>
    <property type="match status" value="1"/>
</dbReference>
<dbReference type="PANTHER" id="PTHR48081">
    <property type="entry name" value="AB HYDROLASE SUPERFAMILY PROTEIN C4A8.06C"/>
    <property type="match status" value="1"/>
</dbReference>
<accession>A0A1X0JI12</accession>
<comment type="caution">
    <text evidence="3">The sequence shown here is derived from an EMBL/GenBank/DDBJ whole genome shotgun (WGS) entry which is preliminary data.</text>
</comment>
<dbReference type="Proteomes" id="UP000192411">
    <property type="component" value="Unassembled WGS sequence"/>
</dbReference>
<dbReference type="RefSeq" id="WP_083128452.1">
    <property type="nucleotide sequence ID" value="NZ_MVIM01000018.1"/>
</dbReference>
<dbReference type="Gene3D" id="3.40.50.1820">
    <property type="entry name" value="alpha/beta hydrolase"/>
    <property type="match status" value="1"/>
</dbReference>
<dbReference type="AlphaFoldDB" id="A0A1X0JI12"/>
<dbReference type="OrthoDB" id="3181909at2"/>
<evidence type="ECO:0000313" key="4">
    <source>
        <dbReference type="Proteomes" id="UP000192411"/>
    </source>
</evidence>
<sequence>MTLGIDAQVLAEMAPLFAEVGESEPAAVGDVEARRVSGHRMFDLVASRRAPTAGVDTAQHSMTAPDGTALDLTWYHPSGVDGPGSAALYLHGGGMIFGLEHVGALYDLAVREYVAASGVPMLIVDYRVAPDHPDPTPVEDCYRALLWLAEHSADLGVDPARLAVMGDSAGGGLAAGVCLLARDRGGPAVAQQILIYPMLDDRPMTPNPELLPFLTWTYDDNLTGWGALLGEHAGGDHVSAYAAPARAEDLTGLPDAYIDVGDLDVFRNEDIEYARRLGDAGVPTELHVYPGCPHAFEALAHEAAVSRRAISDRVRRLRGL</sequence>
<keyword evidence="1 3" id="KW-0378">Hydrolase</keyword>
<dbReference type="GO" id="GO:0016787">
    <property type="term" value="F:hydrolase activity"/>
    <property type="evidence" value="ECO:0007669"/>
    <property type="project" value="UniProtKB-KW"/>
</dbReference>
<protein>
    <submittedName>
        <fullName evidence="3">Alpha/beta hydrolase</fullName>
    </submittedName>
</protein>
<organism evidence="3 4">
    <name type="scientific">Mycolicibacterium tusciae</name>
    <dbReference type="NCBI Taxonomy" id="75922"/>
    <lineage>
        <taxon>Bacteria</taxon>
        <taxon>Bacillati</taxon>
        <taxon>Actinomycetota</taxon>
        <taxon>Actinomycetes</taxon>
        <taxon>Mycobacteriales</taxon>
        <taxon>Mycobacteriaceae</taxon>
        <taxon>Mycolicibacterium</taxon>
    </lineage>
</organism>
<evidence type="ECO:0000313" key="3">
    <source>
        <dbReference type="EMBL" id="ORB62126.1"/>
    </source>
</evidence>
<dbReference type="STRING" id="75922.BST47_25040"/>
<feature type="domain" description="Alpha/beta hydrolase fold-3" evidence="2">
    <location>
        <begin position="88"/>
        <end position="297"/>
    </location>
</feature>